<keyword evidence="2" id="KW-1185">Reference proteome</keyword>
<dbReference type="Proteomes" id="UP000664032">
    <property type="component" value="Unassembled WGS sequence"/>
</dbReference>
<evidence type="ECO:0000313" key="2">
    <source>
        <dbReference type="Proteomes" id="UP000664032"/>
    </source>
</evidence>
<protein>
    <submittedName>
        <fullName evidence="1">Uncharacterized protein</fullName>
    </submittedName>
</protein>
<accession>A0ACB8HCA2</accession>
<comment type="caution">
    <text evidence="1">The sequence shown here is derived from an EMBL/GenBank/DDBJ whole genome shotgun (WGS) entry which is preliminary data.</text>
</comment>
<name>A0ACB8HCA2_PSICU</name>
<dbReference type="EMBL" id="JAFIQS020000002">
    <property type="protein sequence ID" value="KAH9485620.1"/>
    <property type="molecule type" value="Genomic_DNA"/>
</dbReference>
<proteinExistence type="predicted"/>
<sequence>MDRGISSAKYLVYYYCEQAMKFFIVFSALLASASTVLASPAEDTTSSLQFAQDGTAPNGCHWEGTAPFCAGSCAQGYTEIDRGGCGDGACCITGIKTLCCTQAAAAAAKKKIANAKPI</sequence>
<reference evidence="1" key="1">
    <citation type="submission" date="2021-10" db="EMBL/GenBank/DDBJ databases">
        <title>Psilocybe cubensis genome.</title>
        <authorList>
            <person name="Mckernan K.J."/>
            <person name="Crawford S."/>
            <person name="Trippe A."/>
            <person name="Kane L.T."/>
            <person name="Mclaughlin S."/>
        </authorList>
    </citation>
    <scope>NUCLEOTIDE SEQUENCE</scope>
    <source>
        <strain evidence="1">MGC-MH-2018</strain>
    </source>
</reference>
<organism evidence="1 2">
    <name type="scientific">Psilocybe cubensis</name>
    <name type="common">Psychedelic mushroom</name>
    <name type="synonym">Stropharia cubensis</name>
    <dbReference type="NCBI Taxonomy" id="181762"/>
    <lineage>
        <taxon>Eukaryota</taxon>
        <taxon>Fungi</taxon>
        <taxon>Dikarya</taxon>
        <taxon>Basidiomycota</taxon>
        <taxon>Agaricomycotina</taxon>
        <taxon>Agaricomycetes</taxon>
        <taxon>Agaricomycetidae</taxon>
        <taxon>Agaricales</taxon>
        <taxon>Agaricineae</taxon>
        <taxon>Strophariaceae</taxon>
        <taxon>Psilocybe</taxon>
    </lineage>
</organism>
<evidence type="ECO:0000313" key="1">
    <source>
        <dbReference type="EMBL" id="KAH9485620.1"/>
    </source>
</evidence>
<gene>
    <name evidence="1" type="ORF">JR316_0002530</name>
</gene>